<gene>
    <name evidence="1" type="ORF">PENTCL1PPCAC_12652</name>
</gene>
<feature type="non-terminal residue" evidence="1">
    <location>
        <position position="99"/>
    </location>
</feature>
<dbReference type="Proteomes" id="UP001432027">
    <property type="component" value="Unassembled WGS sequence"/>
</dbReference>
<keyword evidence="2" id="KW-1185">Reference proteome</keyword>
<proteinExistence type="predicted"/>
<feature type="non-terminal residue" evidence="1">
    <location>
        <position position="1"/>
    </location>
</feature>
<comment type="caution">
    <text evidence="1">The sequence shown here is derived from an EMBL/GenBank/DDBJ whole genome shotgun (WGS) entry which is preliminary data.</text>
</comment>
<evidence type="ECO:0000313" key="1">
    <source>
        <dbReference type="EMBL" id="GMS90477.1"/>
    </source>
</evidence>
<protein>
    <submittedName>
        <fullName evidence="1">Uncharacterized protein</fullName>
    </submittedName>
</protein>
<sequence>ECAEWRELLLYQAFASRAETSKENVFISSSNQRDELFHLFLLLSTSTKFDMRPRLLLIVISTTLLHFACECTEWTLYPLSFDRLKLSQSCEEECAKWRE</sequence>
<name>A0AAV5T4H0_9BILA</name>
<evidence type="ECO:0000313" key="2">
    <source>
        <dbReference type="Proteomes" id="UP001432027"/>
    </source>
</evidence>
<reference evidence="1" key="1">
    <citation type="submission" date="2023-10" db="EMBL/GenBank/DDBJ databases">
        <title>Genome assembly of Pristionchus species.</title>
        <authorList>
            <person name="Yoshida K."/>
            <person name="Sommer R.J."/>
        </authorList>
    </citation>
    <scope>NUCLEOTIDE SEQUENCE</scope>
    <source>
        <strain evidence="1">RS0144</strain>
    </source>
</reference>
<dbReference type="EMBL" id="BTSX01000003">
    <property type="protein sequence ID" value="GMS90477.1"/>
    <property type="molecule type" value="Genomic_DNA"/>
</dbReference>
<accession>A0AAV5T4H0</accession>
<dbReference type="AlphaFoldDB" id="A0AAV5T4H0"/>
<organism evidence="1 2">
    <name type="scientific">Pristionchus entomophagus</name>
    <dbReference type="NCBI Taxonomy" id="358040"/>
    <lineage>
        <taxon>Eukaryota</taxon>
        <taxon>Metazoa</taxon>
        <taxon>Ecdysozoa</taxon>
        <taxon>Nematoda</taxon>
        <taxon>Chromadorea</taxon>
        <taxon>Rhabditida</taxon>
        <taxon>Rhabditina</taxon>
        <taxon>Diplogasteromorpha</taxon>
        <taxon>Diplogasteroidea</taxon>
        <taxon>Neodiplogasteridae</taxon>
        <taxon>Pristionchus</taxon>
    </lineage>
</organism>